<protein>
    <submittedName>
        <fullName evidence="5">GntR family transcriptional regulator</fullName>
    </submittedName>
</protein>
<dbReference type="Pfam" id="PF00392">
    <property type="entry name" value="GntR"/>
    <property type="match status" value="1"/>
</dbReference>
<keyword evidence="3" id="KW-0804">Transcription</keyword>
<keyword evidence="2" id="KW-0238">DNA-binding</keyword>
<accession>A0A4R2LDV7</accession>
<dbReference type="PANTHER" id="PTHR43537">
    <property type="entry name" value="TRANSCRIPTIONAL REGULATOR, GNTR FAMILY"/>
    <property type="match status" value="1"/>
</dbReference>
<dbReference type="PANTHER" id="PTHR43537:SF5">
    <property type="entry name" value="UXU OPERON TRANSCRIPTIONAL REGULATOR"/>
    <property type="match status" value="1"/>
</dbReference>
<dbReference type="Gene3D" id="1.20.120.530">
    <property type="entry name" value="GntR ligand-binding domain-like"/>
    <property type="match status" value="1"/>
</dbReference>
<dbReference type="InterPro" id="IPR036390">
    <property type="entry name" value="WH_DNA-bd_sf"/>
</dbReference>
<dbReference type="Proteomes" id="UP000295711">
    <property type="component" value="Unassembled WGS sequence"/>
</dbReference>
<dbReference type="SMART" id="SM00345">
    <property type="entry name" value="HTH_GNTR"/>
    <property type="match status" value="1"/>
</dbReference>
<proteinExistence type="predicted"/>
<dbReference type="Gene3D" id="1.10.10.10">
    <property type="entry name" value="Winged helix-like DNA-binding domain superfamily/Winged helix DNA-binding domain"/>
    <property type="match status" value="1"/>
</dbReference>
<dbReference type="SMART" id="SM00895">
    <property type="entry name" value="FCD"/>
    <property type="match status" value="1"/>
</dbReference>
<dbReference type="InterPro" id="IPR036388">
    <property type="entry name" value="WH-like_DNA-bd_sf"/>
</dbReference>
<comment type="caution">
    <text evidence="5">The sequence shown here is derived from an EMBL/GenBank/DDBJ whole genome shotgun (WGS) entry which is preliminary data.</text>
</comment>
<evidence type="ECO:0000259" key="4">
    <source>
        <dbReference type="PROSITE" id="PS50949"/>
    </source>
</evidence>
<evidence type="ECO:0000256" key="1">
    <source>
        <dbReference type="ARBA" id="ARBA00023015"/>
    </source>
</evidence>
<dbReference type="GO" id="GO:0003700">
    <property type="term" value="F:DNA-binding transcription factor activity"/>
    <property type="evidence" value="ECO:0007669"/>
    <property type="project" value="InterPro"/>
</dbReference>
<dbReference type="PRINTS" id="PR00035">
    <property type="entry name" value="HTHGNTR"/>
</dbReference>
<dbReference type="InterPro" id="IPR011711">
    <property type="entry name" value="GntR_C"/>
</dbReference>
<dbReference type="CDD" id="cd07377">
    <property type="entry name" value="WHTH_GntR"/>
    <property type="match status" value="1"/>
</dbReference>
<dbReference type="EMBL" id="SLXA01000004">
    <property type="protein sequence ID" value="TCO85000.1"/>
    <property type="molecule type" value="Genomic_DNA"/>
</dbReference>
<dbReference type="SUPFAM" id="SSF46785">
    <property type="entry name" value="Winged helix' DNA-binding domain"/>
    <property type="match status" value="1"/>
</dbReference>
<organism evidence="5 6">
    <name type="scientific">Frisingicoccus caecimuris</name>
    <dbReference type="NCBI Taxonomy" id="1796636"/>
    <lineage>
        <taxon>Bacteria</taxon>
        <taxon>Bacillati</taxon>
        <taxon>Bacillota</taxon>
        <taxon>Clostridia</taxon>
        <taxon>Lachnospirales</taxon>
        <taxon>Lachnospiraceae</taxon>
        <taxon>Frisingicoccus</taxon>
    </lineage>
</organism>
<evidence type="ECO:0000256" key="2">
    <source>
        <dbReference type="ARBA" id="ARBA00023125"/>
    </source>
</evidence>
<feature type="domain" description="HTH gntR-type" evidence="4">
    <location>
        <begin position="2"/>
        <end position="68"/>
    </location>
</feature>
<dbReference type="RefSeq" id="WP_132090189.1">
    <property type="nucleotide sequence ID" value="NZ_JANKAQ010000004.1"/>
</dbReference>
<keyword evidence="6" id="KW-1185">Reference proteome</keyword>
<dbReference type="SUPFAM" id="SSF48008">
    <property type="entry name" value="GntR ligand-binding domain-like"/>
    <property type="match status" value="1"/>
</dbReference>
<dbReference type="InterPro" id="IPR008920">
    <property type="entry name" value="TF_FadR/GntR_C"/>
</dbReference>
<keyword evidence="1" id="KW-0805">Transcription regulation</keyword>
<evidence type="ECO:0000313" key="5">
    <source>
        <dbReference type="EMBL" id="TCO85000.1"/>
    </source>
</evidence>
<dbReference type="GO" id="GO:0003677">
    <property type="term" value="F:DNA binding"/>
    <property type="evidence" value="ECO:0007669"/>
    <property type="project" value="UniProtKB-KW"/>
</dbReference>
<evidence type="ECO:0000256" key="3">
    <source>
        <dbReference type="ARBA" id="ARBA00023163"/>
    </source>
</evidence>
<dbReference type="AlphaFoldDB" id="A0A4R2LDV7"/>
<dbReference type="OrthoDB" id="9816541at2"/>
<sequence>MDYLYTDIYKKLEERIKEMSVGEKLPSERTMVQEYGVSRNVLREALVLLGDRGLIEIRPGKGSYVTDKQKLRFAKHFESILEEDRHSQMQVLEVREILELAMFEKAALNADSDDIDAMEKIYEQMEKNLGEKTGYGNLDLKLHMQIAKATHNDIFPILVHTLYESSGQRSVLMEDIFPESMRSIHRDHLGIIEAIKRRDVKGVRKVGKRHFDVDRYMLLSMNGLEENSK</sequence>
<dbReference type="InterPro" id="IPR000524">
    <property type="entry name" value="Tscrpt_reg_HTH_GntR"/>
</dbReference>
<reference evidence="5 6" key="1">
    <citation type="submission" date="2019-03" db="EMBL/GenBank/DDBJ databases">
        <title>Genomic Encyclopedia of Type Strains, Phase IV (KMG-IV): sequencing the most valuable type-strain genomes for metagenomic binning, comparative biology and taxonomic classification.</title>
        <authorList>
            <person name="Goeker M."/>
        </authorList>
    </citation>
    <scope>NUCLEOTIDE SEQUENCE [LARGE SCALE GENOMIC DNA]</scope>
    <source>
        <strain evidence="5 6">DSM 28559</strain>
    </source>
</reference>
<gene>
    <name evidence="5" type="ORF">EV212_10448</name>
</gene>
<name>A0A4R2LDV7_9FIRM</name>
<evidence type="ECO:0000313" key="6">
    <source>
        <dbReference type="Proteomes" id="UP000295711"/>
    </source>
</evidence>
<dbReference type="PROSITE" id="PS50949">
    <property type="entry name" value="HTH_GNTR"/>
    <property type="match status" value="1"/>
</dbReference>
<dbReference type="Pfam" id="PF07729">
    <property type="entry name" value="FCD"/>
    <property type="match status" value="1"/>
</dbReference>